<keyword evidence="1" id="KW-0472">Membrane</keyword>
<keyword evidence="3" id="KW-1185">Reference proteome</keyword>
<dbReference type="Proteomes" id="UP001243717">
    <property type="component" value="Unassembled WGS sequence"/>
</dbReference>
<sequence>MERIEIILVAIIILGALLYLYKTFKPKGKNGGGCGCGTVDCKVPKPNIQTPKKPNK</sequence>
<keyword evidence="1" id="KW-0812">Transmembrane</keyword>
<accession>A0ABU1AEM9</accession>
<keyword evidence="1" id="KW-1133">Transmembrane helix</keyword>
<evidence type="ECO:0000256" key="1">
    <source>
        <dbReference type="SAM" id="Phobius"/>
    </source>
</evidence>
<organism evidence="2 3">
    <name type="scientific">Thalassobacterium sedimentorum</name>
    <dbReference type="NCBI Taxonomy" id="3041258"/>
    <lineage>
        <taxon>Bacteria</taxon>
        <taxon>Pseudomonadati</taxon>
        <taxon>Verrucomicrobiota</taxon>
        <taxon>Opitutia</taxon>
        <taxon>Puniceicoccales</taxon>
        <taxon>Coraliomargaritaceae</taxon>
        <taxon>Thalassobacterium</taxon>
    </lineage>
</organism>
<evidence type="ECO:0000313" key="3">
    <source>
        <dbReference type="Proteomes" id="UP001243717"/>
    </source>
</evidence>
<protein>
    <submittedName>
        <fullName evidence="2">FeoB-associated Cys-rich membrane protein</fullName>
    </submittedName>
</protein>
<gene>
    <name evidence="2" type="ORF">QEH59_01635</name>
</gene>
<dbReference type="Pfam" id="PF12669">
    <property type="entry name" value="FeoB_associated"/>
    <property type="match status" value="1"/>
</dbReference>
<dbReference type="EMBL" id="JARXIC010000002">
    <property type="protein sequence ID" value="MDQ8193109.1"/>
    <property type="molecule type" value="Genomic_DNA"/>
</dbReference>
<proteinExistence type="predicted"/>
<reference evidence="2 3" key="1">
    <citation type="submission" date="2023-04" db="EMBL/GenBank/DDBJ databases">
        <title>A novel bacteria isolated from coastal sediment.</title>
        <authorList>
            <person name="Liu X.-J."/>
            <person name="Du Z.-J."/>
        </authorList>
    </citation>
    <scope>NUCLEOTIDE SEQUENCE [LARGE SCALE GENOMIC DNA]</scope>
    <source>
        <strain evidence="2 3">SDUM461004</strain>
    </source>
</reference>
<evidence type="ECO:0000313" key="2">
    <source>
        <dbReference type="EMBL" id="MDQ8193109.1"/>
    </source>
</evidence>
<dbReference type="RefSeq" id="WP_308983618.1">
    <property type="nucleotide sequence ID" value="NZ_JARXIC010000002.1"/>
</dbReference>
<name>A0ABU1AEM9_9BACT</name>
<feature type="transmembrane region" description="Helical" evidence="1">
    <location>
        <begin position="6"/>
        <end position="21"/>
    </location>
</feature>
<comment type="caution">
    <text evidence="2">The sequence shown here is derived from an EMBL/GenBank/DDBJ whole genome shotgun (WGS) entry which is preliminary data.</text>
</comment>